<keyword evidence="3" id="KW-0597">Phosphoprotein</keyword>
<dbReference type="InterPro" id="IPR005844">
    <property type="entry name" value="A-D-PHexomutase_a/b/a-I"/>
</dbReference>
<protein>
    <submittedName>
        <fullName evidence="11">Phosphomannomutase/phosphoglucomutase</fullName>
        <ecNumber evidence="11">5.4.2.2</ecNumber>
    </submittedName>
</protein>
<accession>A0A2H9T9U8</accession>
<proteinExistence type="inferred from homology"/>
<dbReference type="PANTHER" id="PTHR43771:SF1">
    <property type="entry name" value="PHOSPHOMANNOMUTASE"/>
    <property type="match status" value="1"/>
</dbReference>
<dbReference type="SUPFAM" id="SSF55957">
    <property type="entry name" value="Phosphoglucomutase, C-terminal domain"/>
    <property type="match status" value="1"/>
</dbReference>
<evidence type="ECO:0000256" key="1">
    <source>
        <dbReference type="ARBA" id="ARBA00001946"/>
    </source>
</evidence>
<evidence type="ECO:0000256" key="6">
    <source>
        <dbReference type="ARBA" id="ARBA00023235"/>
    </source>
</evidence>
<dbReference type="Gene3D" id="3.40.120.10">
    <property type="entry name" value="Alpha-D-Glucose-1,6-Bisphosphate, subunit A, domain 3"/>
    <property type="match status" value="3"/>
</dbReference>
<dbReference type="CDD" id="cd03089">
    <property type="entry name" value="PMM_PGM"/>
    <property type="match status" value="1"/>
</dbReference>
<evidence type="ECO:0000259" key="9">
    <source>
        <dbReference type="Pfam" id="PF02879"/>
    </source>
</evidence>
<dbReference type="GO" id="GO:0004614">
    <property type="term" value="F:phosphoglucomutase activity"/>
    <property type="evidence" value="ECO:0007669"/>
    <property type="project" value="UniProtKB-EC"/>
</dbReference>
<evidence type="ECO:0000256" key="3">
    <source>
        <dbReference type="ARBA" id="ARBA00022553"/>
    </source>
</evidence>
<dbReference type="SUPFAM" id="SSF53738">
    <property type="entry name" value="Phosphoglucomutase, first 3 domains"/>
    <property type="match status" value="3"/>
</dbReference>
<evidence type="ECO:0000256" key="4">
    <source>
        <dbReference type="ARBA" id="ARBA00022723"/>
    </source>
</evidence>
<dbReference type="Pfam" id="PF02879">
    <property type="entry name" value="PGM_PMM_II"/>
    <property type="match status" value="1"/>
</dbReference>
<reference evidence="11" key="1">
    <citation type="journal article" date="2017" name="Appl. Environ. Microbiol.">
        <title>Molecular characterization of an Endozoicomonas-like organism causing infection in king scallop Pecten maximus L.</title>
        <authorList>
            <person name="Cano I."/>
            <person name="van Aerle R."/>
            <person name="Ross S."/>
            <person name="Verner-Jeffreys D.W."/>
            <person name="Paley R.K."/>
            <person name="Rimmer G."/>
            <person name="Ryder D."/>
            <person name="Hooper P."/>
            <person name="Stone D."/>
            <person name="Feist S.W."/>
        </authorList>
    </citation>
    <scope>NUCLEOTIDE SEQUENCE</scope>
</reference>
<evidence type="ECO:0000256" key="2">
    <source>
        <dbReference type="ARBA" id="ARBA00010231"/>
    </source>
</evidence>
<keyword evidence="4" id="KW-0479">Metal-binding</keyword>
<dbReference type="InterPro" id="IPR005843">
    <property type="entry name" value="A-D-PHexomutase_C"/>
</dbReference>
<comment type="similarity">
    <text evidence="2">Belongs to the phosphohexose mutase family.</text>
</comment>
<dbReference type="InterPro" id="IPR005846">
    <property type="entry name" value="A-D-PHexomutase_a/b/a-III"/>
</dbReference>
<dbReference type="Pfam" id="PF00408">
    <property type="entry name" value="PGM_PMM_IV"/>
    <property type="match status" value="1"/>
</dbReference>
<dbReference type="PRINTS" id="PR00509">
    <property type="entry name" value="PGMPMM"/>
</dbReference>
<dbReference type="InterPro" id="IPR005845">
    <property type="entry name" value="A-D-PHexomutase_a/b/a-II"/>
</dbReference>
<dbReference type="Gene3D" id="3.30.310.50">
    <property type="entry name" value="Alpha-D-phosphohexomutase, C-terminal domain"/>
    <property type="match status" value="1"/>
</dbReference>
<dbReference type="PROSITE" id="PS00710">
    <property type="entry name" value="PGM_PMM"/>
    <property type="match status" value="1"/>
</dbReference>
<name>A0A2H9T9U8_9ZZZZ</name>
<dbReference type="EMBL" id="NSIT01000042">
    <property type="protein sequence ID" value="PJE79898.1"/>
    <property type="molecule type" value="Genomic_DNA"/>
</dbReference>
<dbReference type="InterPro" id="IPR016055">
    <property type="entry name" value="A-D-PHexomutase_a/b/a-I/II/III"/>
</dbReference>
<dbReference type="Pfam" id="PF02880">
    <property type="entry name" value="PGM_PMM_III"/>
    <property type="match status" value="1"/>
</dbReference>
<sequence length="462" mass="51755">MDKLPCFKAYDIRGRMPDELNDKLAYHIGRAYGEYLKPKKVVIGGDNRLSSEALKQSLSHGLQDVGVDVLDIGMVGTEEVYFAAFHLNVDGGIQVTASHNPMDYNGMKMVRSGARPISGDSGLRDIQQIAEESINKSHPIKNHKMSKGGYKKTSVLSAYVDHILGYMNGDNLKPLRLVVNAGNGAAGHVIDKIEQRFNEQNIPVEFIKIHHEPDGTFPHGIPNPLLPDNRQSTTDAVLKHKADMGIAWDGDFDRCFLFDERGQFIEGYYIVGLLGEAFLEQHQGAKIIHDPRLTWNTIDQVSSAGGVPVQCKTGHAFIKERMRKENAVYGGEMSAHHYFRDFAYCDSGMIPWLLVAALMSRKKQKLSELVAERIAQFPSSGEINRRLANPQYVINRVISVYKDKAITIDNTDGVSMDMGQWRFNLRVSNTEPVVRLNVESRGNTVLLKKHTDELLKLIHQCN</sequence>
<evidence type="ECO:0000256" key="5">
    <source>
        <dbReference type="ARBA" id="ARBA00022842"/>
    </source>
</evidence>
<dbReference type="EC" id="5.4.2.2" evidence="11"/>
<comment type="caution">
    <text evidence="11">The sequence shown here is derived from an EMBL/GenBank/DDBJ whole genome shotgun (WGS) entry which is preliminary data.</text>
</comment>
<feature type="domain" description="Alpha-D-phosphohexomutase alpha/beta/alpha" evidence="8">
    <location>
        <begin position="7"/>
        <end position="132"/>
    </location>
</feature>
<keyword evidence="5" id="KW-0460">Magnesium</keyword>
<gene>
    <name evidence="11" type="primary">algC_1</name>
    <name evidence="11" type="ORF">CI610_01122</name>
</gene>
<feature type="domain" description="Alpha-D-phosphohexomutase alpha/beta/alpha" evidence="10">
    <location>
        <begin position="267"/>
        <end position="376"/>
    </location>
</feature>
<dbReference type="GO" id="GO:0005975">
    <property type="term" value="P:carbohydrate metabolic process"/>
    <property type="evidence" value="ECO:0007669"/>
    <property type="project" value="InterPro"/>
</dbReference>
<evidence type="ECO:0000259" key="10">
    <source>
        <dbReference type="Pfam" id="PF02880"/>
    </source>
</evidence>
<evidence type="ECO:0000313" key="11">
    <source>
        <dbReference type="EMBL" id="PJE79898.1"/>
    </source>
</evidence>
<dbReference type="AlphaFoldDB" id="A0A2H9T9U8"/>
<dbReference type="InterPro" id="IPR005841">
    <property type="entry name" value="Alpha-D-phosphohexomutase_SF"/>
</dbReference>
<dbReference type="GO" id="GO:0000287">
    <property type="term" value="F:magnesium ion binding"/>
    <property type="evidence" value="ECO:0007669"/>
    <property type="project" value="InterPro"/>
</dbReference>
<feature type="domain" description="Alpha-D-phosphohexomutase alpha/beta/alpha" evidence="9">
    <location>
        <begin position="158"/>
        <end position="262"/>
    </location>
</feature>
<dbReference type="Pfam" id="PF02878">
    <property type="entry name" value="PGM_PMM_I"/>
    <property type="match status" value="1"/>
</dbReference>
<comment type="cofactor">
    <cofactor evidence="1">
        <name>Mg(2+)</name>
        <dbReference type="ChEBI" id="CHEBI:18420"/>
    </cofactor>
</comment>
<dbReference type="InterPro" id="IPR016066">
    <property type="entry name" value="A-D-PHexomutase_CS"/>
</dbReference>
<evidence type="ECO:0000259" key="7">
    <source>
        <dbReference type="Pfam" id="PF00408"/>
    </source>
</evidence>
<feature type="domain" description="Alpha-D-phosphohexomutase C-terminal" evidence="7">
    <location>
        <begin position="382"/>
        <end position="453"/>
    </location>
</feature>
<dbReference type="PANTHER" id="PTHR43771">
    <property type="entry name" value="PHOSPHOMANNOMUTASE"/>
    <property type="match status" value="1"/>
</dbReference>
<dbReference type="InterPro" id="IPR036900">
    <property type="entry name" value="A-D-PHexomutase_C_sf"/>
</dbReference>
<evidence type="ECO:0000259" key="8">
    <source>
        <dbReference type="Pfam" id="PF02878"/>
    </source>
</evidence>
<organism evidence="11">
    <name type="scientific">invertebrate metagenome</name>
    <dbReference type="NCBI Taxonomy" id="1711999"/>
    <lineage>
        <taxon>unclassified sequences</taxon>
        <taxon>metagenomes</taxon>
        <taxon>organismal metagenomes</taxon>
    </lineage>
</organism>
<keyword evidence="6 11" id="KW-0413">Isomerase</keyword>